<comment type="caution">
    <text evidence="6">The sequence shown here is derived from an EMBL/GenBank/DDBJ whole genome shotgun (WGS) entry which is preliminary data.</text>
</comment>
<evidence type="ECO:0000256" key="1">
    <source>
        <dbReference type="ARBA" id="ARBA00006484"/>
    </source>
</evidence>
<dbReference type="PANTHER" id="PTHR43008:SF4">
    <property type="entry name" value="CHAIN DEHYDROGENASE, PUTATIVE (AFU_ORTHOLOGUE AFUA_4G08710)-RELATED"/>
    <property type="match status" value="1"/>
</dbReference>
<dbReference type="GO" id="GO:0016616">
    <property type="term" value="F:oxidoreductase activity, acting on the CH-OH group of donors, NAD or NADP as acceptor"/>
    <property type="evidence" value="ECO:0007669"/>
    <property type="project" value="UniProtKB-ARBA"/>
</dbReference>
<dbReference type="SMART" id="SM00822">
    <property type="entry name" value="PKS_KR"/>
    <property type="match status" value="1"/>
</dbReference>
<name>A0AAD4CTT0_ASPNN</name>
<feature type="region of interest" description="Disordered" evidence="4">
    <location>
        <begin position="1"/>
        <end position="20"/>
    </location>
</feature>
<protein>
    <recommendedName>
        <fullName evidence="5">Ketoreductase domain-containing protein</fullName>
    </recommendedName>
</protein>
<dbReference type="Pfam" id="PF13561">
    <property type="entry name" value="adh_short_C2"/>
    <property type="match status" value="1"/>
</dbReference>
<reference evidence="6" key="2">
    <citation type="submission" date="2020-02" db="EMBL/GenBank/DDBJ databases">
        <authorList>
            <person name="Gilchrist C.L.M."/>
            <person name="Chooi Y.-H."/>
        </authorList>
    </citation>
    <scope>NUCLEOTIDE SEQUENCE</scope>
    <source>
        <strain evidence="6">MST-FP2251</strain>
    </source>
</reference>
<evidence type="ECO:0000256" key="4">
    <source>
        <dbReference type="SAM" id="MobiDB-lite"/>
    </source>
</evidence>
<gene>
    <name evidence="6" type="ORF">FE257_001524</name>
</gene>
<dbReference type="PANTHER" id="PTHR43008">
    <property type="entry name" value="BENZIL REDUCTASE"/>
    <property type="match status" value="1"/>
</dbReference>
<dbReference type="Gene3D" id="3.40.50.720">
    <property type="entry name" value="NAD(P)-binding Rossmann-like Domain"/>
    <property type="match status" value="1"/>
</dbReference>
<keyword evidence="3" id="KW-0560">Oxidoreductase</keyword>
<dbReference type="GO" id="GO:0044550">
    <property type="term" value="P:secondary metabolite biosynthetic process"/>
    <property type="evidence" value="ECO:0007669"/>
    <property type="project" value="UniProtKB-ARBA"/>
</dbReference>
<dbReference type="InterPro" id="IPR020904">
    <property type="entry name" value="Sc_DH/Rdtase_CS"/>
</dbReference>
<comment type="similarity">
    <text evidence="1">Belongs to the short-chain dehydrogenases/reductases (SDR) family.</text>
</comment>
<sequence length="324" mass="35009">MADSTQARETKPSQGNPLTPTAELFRLDGRSIIITGGIGFLGLTVAQSVLENGGDAYCLDYLDSPRPEIWTPLEQVAKKYTGVVQYHQCDVTNADSVHETVAAVASAARFPIRGLVACAGVSDKDPATEFSVERFRRLMDINVTGTFLAAQAVARAMRDANVGGSMVLVASMSGTVVNKGVDTAAYNSSKSALLQLARSLAAEWGSRQNMPLIRVNTLSPGYIRTAATVDTLKIPGIEAQWCGDNMLNRLSTVDEFRAPVLILSCVFVLAIAHSKSLLKPSVPDFCQLVSQAIESTELWAVSDSTWEVILGILKTIQQKQRLWF</sequence>
<dbReference type="GO" id="GO:0050664">
    <property type="term" value="F:oxidoreductase activity, acting on NAD(P)H, oxygen as acceptor"/>
    <property type="evidence" value="ECO:0007669"/>
    <property type="project" value="TreeGrafter"/>
</dbReference>
<evidence type="ECO:0000256" key="2">
    <source>
        <dbReference type="ARBA" id="ARBA00022857"/>
    </source>
</evidence>
<dbReference type="PRINTS" id="PR00081">
    <property type="entry name" value="GDHRDH"/>
</dbReference>
<feature type="domain" description="Ketoreductase" evidence="5">
    <location>
        <begin position="30"/>
        <end position="216"/>
    </location>
</feature>
<reference evidence="6" key="1">
    <citation type="journal article" date="2019" name="Beilstein J. Org. Chem.">
        <title>Nanangenines: drimane sesquiterpenoids as the dominant metabolite cohort of a novel Australian fungus, Aspergillus nanangensis.</title>
        <authorList>
            <person name="Lacey H.J."/>
            <person name="Gilchrist C.L.M."/>
            <person name="Crombie A."/>
            <person name="Kalaitzis J.A."/>
            <person name="Vuong D."/>
            <person name="Rutledge P.J."/>
            <person name="Turner P."/>
            <person name="Pitt J.I."/>
            <person name="Lacey E."/>
            <person name="Chooi Y.H."/>
            <person name="Piggott A.M."/>
        </authorList>
    </citation>
    <scope>NUCLEOTIDE SEQUENCE</scope>
    <source>
        <strain evidence="6">MST-FP2251</strain>
    </source>
</reference>
<dbReference type="InterPro" id="IPR036291">
    <property type="entry name" value="NAD(P)-bd_dom_sf"/>
</dbReference>
<evidence type="ECO:0000259" key="5">
    <source>
        <dbReference type="SMART" id="SM00822"/>
    </source>
</evidence>
<evidence type="ECO:0000256" key="3">
    <source>
        <dbReference type="ARBA" id="ARBA00023002"/>
    </source>
</evidence>
<evidence type="ECO:0000313" key="7">
    <source>
        <dbReference type="Proteomes" id="UP001194746"/>
    </source>
</evidence>
<feature type="compositionally biased region" description="Basic and acidic residues" evidence="4">
    <location>
        <begin position="1"/>
        <end position="11"/>
    </location>
</feature>
<dbReference type="AlphaFoldDB" id="A0AAD4CTT0"/>
<organism evidence="6 7">
    <name type="scientific">Aspergillus nanangensis</name>
    <dbReference type="NCBI Taxonomy" id="2582783"/>
    <lineage>
        <taxon>Eukaryota</taxon>
        <taxon>Fungi</taxon>
        <taxon>Dikarya</taxon>
        <taxon>Ascomycota</taxon>
        <taxon>Pezizomycotina</taxon>
        <taxon>Eurotiomycetes</taxon>
        <taxon>Eurotiomycetidae</taxon>
        <taxon>Eurotiales</taxon>
        <taxon>Aspergillaceae</taxon>
        <taxon>Aspergillus</taxon>
        <taxon>Aspergillus subgen. Circumdati</taxon>
    </lineage>
</organism>
<dbReference type="EMBL" id="VCAU01000012">
    <property type="protein sequence ID" value="KAF9892416.1"/>
    <property type="molecule type" value="Genomic_DNA"/>
</dbReference>
<dbReference type="PROSITE" id="PS00061">
    <property type="entry name" value="ADH_SHORT"/>
    <property type="match status" value="1"/>
</dbReference>
<dbReference type="Proteomes" id="UP001194746">
    <property type="component" value="Unassembled WGS sequence"/>
</dbReference>
<proteinExistence type="inferred from homology"/>
<evidence type="ECO:0000313" key="6">
    <source>
        <dbReference type="EMBL" id="KAF9892416.1"/>
    </source>
</evidence>
<dbReference type="InterPro" id="IPR057326">
    <property type="entry name" value="KR_dom"/>
</dbReference>
<keyword evidence="7" id="KW-1185">Reference proteome</keyword>
<dbReference type="InterPro" id="IPR002347">
    <property type="entry name" value="SDR_fam"/>
</dbReference>
<keyword evidence="2" id="KW-0521">NADP</keyword>
<accession>A0AAD4CTT0</accession>
<dbReference type="SUPFAM" id="SSF51735">
    <property type="entry name" value="NAD(P)-binding Rossmann-fold domains"/>
    <property type="match status" value="1"/>
</dbReference>